<dbReference type="InterPro" id="IPR004358">
    <property type="entry name" value="Sig_transdc_His_kin-like_C"/>
</dbReference>
<dbReference type="FunFam" id="1.10.287.130:FF:000001">
    <property type="entry name" value="Two-component sensor histidine kinase"/>
    <property type="match status" value="1"/>
</dbReference>
<keyword evidence="13" id="KW-0175">Coiled coil</keyword>
<reference evidence="17 18" key="1">
    <citation type="submission" date="2023-01" db="EMBL/GenBank/DDBJ databases">
        <title>Cultivation and genomic characterization of new, ubiquitous marine nitrite-oxidizing bacteria from the Nitrospirales.</title>
        <authorList>
            <person name="Mueller A.J."/>
            <person name="Daebeler A."/>
            <person name="Herbold C.W."/>
            <person name="Kirkegaard R.H."/>
            <person name="Daims H."/>
        </authorList>
    </citation>
    <scope>NUCLEOTIDE SEQUENCE [LARGE SCALE GENOMIC DNA]</scope>
    <source>
        <strain evidence="17 18">DK</strain>
    </source>
</reference>
<dbReference type="PANTHER" id="PTHR43711">
    <property type="entry name" value="TWO-COMPONENT HISTIDINE KINASE"/>
    <property type="match status" value="1"/>
</dbReference>
<dbReference type="InterPro" id="IPR003661">
    <property type="entry name" value="HisK_dim/P_dom"/>
</dbReference>
<dbReference type="CDD" id="cd06225">
    <property type="entry name" value="HAMP"/>
    <property type="match status" value="1"/>
</dbReference>
<dbReference type="PROSITE" id="PS50109">
    <property type="entry name" value="HIS_KIN"/>
    <property type="match status" value="1"/>
</dbReference>
<dbReference type="GO" id="GO:0000155">
    <property type="term" value="F:phosphorelay sensor kinase activity"/>
    <property type="evidence" value="ECO:0007669"/>
    <property type="project" value="InterPro"/>
</dbReference>
<keyword evidence="5" id="KW-1003">Cell membrane</keyword>
<dbReference type="PROSITE" id="PS50885">
    <property type="entry name" value="HAMP"/>
    <property type="match status" value="1"/>
</dbReference>
<dbReference type="EMBL" id="CP116968">
    <property type="protein sequence ID" value="WNM61234.1"/>
    <property type="molecule type" value="Genomic_DNA"/>
</dbReference>
<dbReference type="Gene3D" id="6.10.340.10">
    <property type="match status" value="1"/>
</dbReference>
<dbReference type="SUPFAM" id="SSF158472">
    <property type="entry name" value="HAMP domain-like"/>
    <property type="match status" value="1"/>
</dbReference>
<sequence length="775" mass="86187">MSDFRPQLPQPSSLLRTDPTPMPRGFLSLRAKFSLFVSLVIVLACSSLSGYLIQQEAEVMKGALLKTGTILVKTLNKVSVNRLIIQDTHYLETMLDGALSAPEVIYAIARDQHGHVLVGKSKGKLVDTTKLTRDETRPIFPDDSLTEGLLRPAPQNPKNEPLVTVLHTSPHNEGLLPDRSAERKGAEKFRIGSETIYDLALPVYRQERRLSTIDLLASETLQDSRRVSTKPSPIIGIIQIGITTTHMQQSLNQTVWHIGLLTVGIILVGILLTILLANRIVTPLQHLAVASRKIAEGDLSVTVTTDTQDEVGQLTTSIDRMARALQQREEAISHYVHTITKQVTQLSTLHQTGIVITSTLDVQKLFSTVLKLLRKNLGFQRMILVLQNPGGTKARVSDVSGVPLEFEKRIRHLEFPISPGSIDETLLLHGRPVLAYDLEEIAHQMSPLILPICRQMEVISFVCAPLLSHQRVLGYLGADRGHQRCTQEDLDLLLTIASHVAVAIDNAQTYEEVEKLAQTLEERVKERTQDLQSANERLQELDRLKSSFVSIVSHELRTPMTSIKGLVENMLDGLVGELNDRQSFYLERMKYNIERLTRMINDLLDLSRIEAGRMDLHRSPVNMGSLAREVVETLQSIAQERSLILEAHISDPIGFIQGDRDKLVQIFTNLINNALKFTEPPGTVKVEVNQRDDGMIQTCVIDSGCGIPLEEQQTIFERFYRGQSSEMKNRGAGLGLAITKSLVELHGGSIWVESSPGEGSRFCVILPVTLSTTPS</sequence>
<dbReference type="InterPro" id="IPR005467">
    <property type="entry name" value="His_kinase_dom"/>
</dbReference>
<evidence type="ECO:0000256" key="7">
    <source>
        <dbReference type="ARBA" id="ARBA00022679"/>
    </source>
</evidence>
<evidence type="ECO:0000256" key="4">
    <source>
        <dbReference type="ARBA" id="ARBA00012438"/>
    </source>
</evidence>
<evidence type="ECO:0000313" key="18">
    <source>
        <dbReference type="Proteomes" id="UP001302494"/>
    </source>
</evidence>
<dbReference type="CDD" id="cd16922">
    <property type="entry name" value="HATPase_EvgS-ArcB-TorS-like"/>
    <property type="match status" value="1"/>
</dbReference>
<keyword evidence="14" id="KW-0812">Transmembrane</keyword>
<feature type="transmembrane region" description="Helical" evidence="14">
    <location>
        <begin position="33"/>
        <end position="53"/>
    </location>
</feature>
<evidence type="ECO:0000256" key="8">
    <source>
        <dbReference type="ARBA" id="ARBA00022741"/>
    </source>
</evidence>
<keyword evidence="10 17" id="KW-0067">ATP-binding</keyword>
<dbReference type="RefSeq" id="WP_312743085.1">
    <property type="nucleotide sequence ID" value="NZ_CP116968.1"/>
</dbReference>
<keyword evidence="11" id="KW-0902">Two-component regulatory system</keyword>
<keyword evidence="12 14" id="KW-0472">Membrane</keyword>
<dbReference type="Pfam" id="PF02518">
    <property type="entry name" value="HATPase_c"/>
    <property type="match status" value="1"/>
</dbReference>
<dbReference type="Pfam" id="PF00672">
    <property type="entry name" value="HAMP"/>
    <property type="match status" value="1"/>
</dbReference>
<organism evidence="17 18">
    <name type="scientific">Candidatus Nitrospira neomarina</name>
    <dbReference type="NCBI Taxonomy" id="3020899"/>
    <lineage>
        <taxon>Bacteria</taxon>
        <taxon>Pseudomonadati</taxon>
        <taxon>Nitrospirota</taxon>
        <taxon>Nitrospiria</taxon>
        <taxon>Nitrospirales</taxon>
        <taxon>Nitrospiraceae</taxon>
        <taxon>Nitrospira</taxon>
    </lineage>
</organism>
<dbReference type="Gene3D" id="1.10.287.130">
    <property type="match status" value="1"/>
</dbReference>
<evidence type="ECO:0000256" key="1">
    <source>
        <dbReference type="ARBA" id="ARBA00000085"/>
    </source>
</evidence>
<keyword evidence="6" id="KW-0597">Phosphoprotein</keyword>
<name>A0AA96GN43_9BACT</name>
<dbReference type="InterPro" id="IPR003018">
    <property type="entry name" value="GAF"/>
</dbReference>
<dbReference type="SUPFAM" id="SSF55874">
    <property type="entry name" value="ATPase domain of HSP90 chaperone/DNA topoisomerase II/histidine kinase"/>
    <property type="match status" value="1"/>
</dbReference>
<dbReference type="GO" id="GO:0045121">
    <property type="term" value="C:membrane raft"/>
    <property type="evidence" value="ECO:0007669"/>
    <property type="project" value="UniProtKB-SubCell"/>
</dbReference>
<evidence type="ECO:0000256" key="10">
    <source>
        <dbReference type="ARBA" id="ARBA00022840"/>
    </source>
</evidence>
<accession>A0AA96GN43</accession>
<evidence type="ECO:0000259" key="15">
    <source>
        <dbReference type="PROSITE" id="PS50109"/>
    </source>
</evidence>
<keyword evidence="9" id="KW-0418">Kinase</keyword>
<dbReference type="Pfam" id="PF00512">
    <property type="entry name" value="HisKA"/>
    <property type="match status" value="1"/>
</dbReference>
<dbReference type="PANTHER" id="PTHR43711:SF30">
    <property type="entry name" value="HISTIDINE KINASE"/>
    <property type="match status" value="1"/>
</dbReference>
<evidence type="ECO:0000259" key="16">
    <source>
        <dbReference type="PROSITE" id="PS50885"/>
    </source>
</evidence>
<dbReference type="SMART" id="SM00388">
    <property type="entry name" value="HisKA"/>
    <property type="match status" value="1"/>
</dbReference>
<dbReference type="SMART" id="SM00387">
    <property type="entry name" value="HATPase_c"/>
    <property type="match status" value="1"/>
</dbReference>
<dbReference type="FunFam" id="3.30.565.10:FF:000023">
    <property type="entry name" value="PAS domain-containing sensor histidine kinase"/>
    <property type="match status" value="1"/>
</dbReference>
<dbReference type="AlphaFoldDB" id="A0AA96GN43"/>
<dbReference type="SUPFAM" id="SSF55781">
    <property type="entry name" value="GAF domain-like"/>
    <property type="match status" value="1"/>
</dbReference>
<dbReference type="Proteomes" id="UP001302494">
    <property type="component" value="Chromosome"/>
</dbReference>
<evidence type="ECO:0000256" key="13">
    <source>
        <dbReference type="SAM" id="Coils"/>
    </source>
</evidence>
<feature type="transmembrane region" description="Helical" evidence="14">
    <location>
        <begin position="255"/>
        <end position="277"/>
    </location>
</feature>
<dbReference type="SMART" id="SM00304">
    <property type="entry name" value="HAMP"/>
    <property type="match status" value="1"/>
</dbReference>
<dbReference type="InterPro" id="IPR036097">
    <property type="entry name" value="HisK_dim/P_sf"/>
</dbReference>
<dbReference type="CDD" id="cd00082">
    <property type="entry name" value="HisKA"/>
    <property type="match status" value="1"/>
</dbReference>
<dbReference type="InterPro" id="IPR003660">
    <property type="entry name" value="HAMP_dom"/>
</dbReference>
<proteinExistence type="predicted"/>
<comment type="catalytic activity">
    <reaction evidence="1">
        <text>ATP + protein L-histidine = ADP + protein N-phospho-L-histidine.</text>
        <dbReference type="EC" id="2.7.13.3"/>
    </reaction>
</comment>
<evidence type="ECO:0000313" key="17">
    <source>
        <dbReference type="EMBL" id="WNM61234.1"/>
    </source>
</evidence>
<keyword evidence="7" id="KW-0808">Transferase</keyword>
<evidence type="ECO:0000256" key="3">
    <source>
        <dbReference type="ARBA" id="ARBA00004314"/>
    </source>
</evidence>
<dbReference type="GO" id="GO:0005524">
    <property type="term" value="F:ATP binding"/>
    <property type="evidence" value="ECO:0007669"/>
    <property type="project" value="UniProtKB-KW"/>
</dbReference>
<evidence type="ECO:0000256" key="11">
    <source>
        <dbReference type="ARBA" id="ARBA00023012"/>
    </source>
</evidence>
<dbReference type="KEGG" id="nneo:PQG83_15945"/>
<feature type="domain" description="Histidine kinase" evidence="15">
    <location>
        <begin position="551"/>
        <end position="770"/>
    </location>
</feature>
<evidence type="ECO:0000256" key="9">
    <source>
        <dbReference type="ARBA" id="ARBA00022777"/>
    </source>
</evidence>
<keyword evidence="14" id="KW-1133">Transmembrane helix</keyword>
<keyword evidence="18" id="KW-1185">Reference proteome</keyword>
<feature type="coiled-coil region" evidence="13">
    <location>
        <begin position="510"/>
        <end position="544"/>
    </location>
</feature>
<dbReference type="Gene3D" id="3.30.450.40">
    <property type="match status" value="1"/>
</dbReference>
<protein>
    <recommendedName>
        <fullName evidence="4">histidine kinase</fullName>
        <ecNumber evidence="4">2.7.13.3</ecNumber>
    </recommendedName>
</protein>
<evidence type="ECO:0000256" key="5">
    <source>
        <dbReference type="ARBA" id="ARBA00022475"/>
    </source>
</evidence>
<evidence type="ECO:0000256" key="6">
    <source>
        <dbReference type="ARBA" id="ARBA00022553"/>
    </source>
</evidence>
<evidence type="ECO:0000256" key="12">
    <source>
        <dbReference type="ARBA" id="ARBA00023136"/>
    </source>
</evidence>
<feature type="domain" description="HAMP" evidence="16">
    <location>
        <begin position="278"/>
        <end position="330"/>
    </location>
</feature>
<gene>
    <name evidence="17" type="ORF">PQG83_15945</name>
</gene>
<comment type="subcellular location">
    <subcellularLocation>
        <location evidence="2">Cell membrane</location>
    </subcellularLocation>
    <subcellularLocation>
        <location evidence="3">Membrane raft</location>
        <topology evidence="3">Multi-pass membrane protein</topology>
    </subcellularLocation>
</comment>
<dbReference type="Pfam" id="PF01590">
    <property type="entry name" value="GAF"/>
    <property type="match status" value="1"/>
</dbReference>
<dbReference type="SUPFAM" id="SSF47384">
    <property type="entry name" value="Homodimeric domain of signal transducing histidine kinase"/>
    <property type="match status" value="1"/>
</dbReference>
<dbReference type="PRINTS" id="PR00344">
    <property type="entry name" value="BCTRLSENSOR"/>
</dbReference>
<dbReference type="EC" id="2.7.13.3" evidence="4"/>
<keyword evidence="8" id="KW-0547">Nucleotide-binding</keyword>
<dbReference type="GO" id="GO:0005886">
    <property type="term" value="C:plasma membrane"/>
    <property type="evidence" value="ECO:0007669"/>
    <property type="project" value="UniProtKB-SubCell"/>
</dbReference>
<dbReference type="SMART" id="SM00065">
    <property type="entry name" value="GAF"/>
    <property type="match status" value="1"/>
</dbReference>
<dbReference type="Gene3D" id="3.30.565.10">
    <property type="entry name" value="Histidine kinase-like ATPase, C-terminal domain"/>
    <property type="match status" value="1"/>
</dbReference>
<dbReference type="InterPro" id="IPR029016">
    <property type="entry name" value="GAF-like_dom_sf"/>
</dbReference>
<evidence type="ECO:0000256" key="2">
    <source>
        <dbReference type="ARBA" id="ARBA00004236"/>
    </source>
</evidence>
<evidence type="ECO:0000256" key="14">
    <source>
        <dbReference type="SAM" id="Phobius"/>
    </source>
</evidence>
<dbReference type="InterPro" id="IPR003594">
    <property type="entry name" value="HATPase_dom"/>
</dbReference>
<dbReference type="InterPro" id="IPR050736">
    <property type="entry name" value="Sensor_HK_Regulatory"/>
</dbReference>
<dbReference type="InterPro" id="IPR036890">
    <property type="entry name" value="HATPase_C_sf"/>
</dbReference>